<sequence>MFFLERKEPAAMPNALGNAGWPTYTAGKRYALARSGGRWRLCSGTWTPRRTASHQIPLPRDKSADERSYYNGKEGIE</sequence>
<dbReference type="EMBL" id="CZBE01000027">
    <property type="protein sequence ID" value="CUQ11770.1"/>
    <property type="molecule type" value="Genomic_DNA"/>
</dbReference>
<dbReference type="Proteomes" id="UP000095765">
    <property type="component" value="Unassembled WGS sequence"/>
</dbReference>
<organism evidence="2 3">
    <name type="scientific">Anaerotruncus colihominis</name>
    <dbReference type="NCBI Taxonomy" id="169435"/>
    <lineage>
        <taxon>Bacteria</taxon>
        <taxon>Bacillati</taxon>
        <taxon>Bacillota</taxon>
        <taxon>Clostridia</taxon>
        <taxon>Eubacteriales</taxon>
        <taxon>Oscillospiraceae</taxon>
        <taxon>Anaerotruncus</taxon>
    </lineage>
</organism>
<accession>A0A174TWG1</accession>
<evidence type="ECO:0000256" key="1">
    <source>
        <dbReference type="SAM" id="MobiDB-lite"/>
    </source>
</evidence>
<dbReference type="AlphaFoldDB" id="A0A174TWG1"/>
<evidence type="ECO:0000313" key="2">
    <source>
        <dbReference type="EMBL" id="CUQ11770.1"/>
    </source>
</evidence>
<protein>
    <submittedName>
        <fullName evidence="2">Uncharacterized protein</fullName>
    </submittedName>
</protein>
<feature type="compositionally biased region" description="Basic and acidic residues" evidence="1">
    <location>
        <begin position="59"/>
        <end position="77"/>
    </location>
</feature>
<evidence type="ECO:0000313" key="3">
    <source>
        <dbReference type="Proteomes" id="UP000095765"/>
    </source>
</evidence>
<feature type="region of interest" description="Disordered" evidence="1">
    <location>
        <begin position="49"/>
        <end position="77"/>
    </location>
</feature>
<gene>
    <name evidence="2" type="ORF">ERS852551_03178</name>
</gene>
<name>A0A174TWG1_9FIRM</name>
<reference evidence="2 3" key="1">
    <citation type="submission" date="2015-09" db="EMBL/GenBank/DDBJ databases">
        <authorList>
            <consortium name="Pathogen Informatics"/>
        </authorList>
    </citation>
    <scope>NUCLEOTIDE SEQUENCE [LARGE SCALE GENOMIC DNA]</scope>
    <source>
        <strain evidence="2 3">2789STDY5834939</strain>
    </source>
</reference>
<proteinExistence type="predicted"/>